<dbReference type="GO" id="GO:0009279">
    <property type="term" value="C:cell outer membrane"/>
    <property type="evidence" value="ECO:0007669"/>
    <property type="project" value="UniProtKB-SubCell"/>
</dbReference>
<comment type="caution">
    <text evidence="11">The sequence shown here is derived from an EMBL/GenBank/DDBJ whole genome shotgun (WGS) entry which is preliminary data.</text>
</comment>
<gene>
    <name evidence="11" type="ORF">GGC33_09250</name>
</gene>
<dbReference type="Pfam" id="PF02321">
    <property type="entry name" value="OEP"/>
    <property type="match status" value="2"/>
</dbReference>
<dbReference type="InterPro" id="IPR051906">
    <property type="entry name" value="TolC-like"/>
</dbReference>
<evidence type="ECO:0000256" key="3">
    <source>
        <dbReference type="ARBA" id="ARBA00022448"/>
    </source>
</evidence>
<dbReference type="RefSeq" id="WP_155083854.1">
    <property type="nucleotide sequence ID" value="NZ_WMIA01000010.1"/>
</dbReference>
<feature type="chain" id="PRO_5032282782" evidence="10">
    <location>
        <begin position="26"/>
        <end position="486"/>
    </location>
</feature>
<dbReference type="GO" id="GO:0015562">
    <property type="term" value="F:efflux transmembrane transporter activity"/>
    <property type="evidence" value="ECO:0007669"/>
    <property type="project" value="InterPro"/>
</dbReference>
<dbReference type="Gene3D" id="1.20.1600.10">
    <property type="entry name" value="Outer membrane efflux proteins (OEP)"/>
    <property type="match status" value="1"/>
</dbReference>
<comment type="subcellular location">
    <subcellularLocation>
        <location evidence="1">Cell outer membrane</location>
    </subcellularLocation>
</comment>
<organism evidence="11 12">
    <name type="scientific">Cyanobacterium aponinum 0216</name>
    <dbReference type="NCBI Taxonomy" id="2676140"/>
    <lineage>
        <taxon>Bacteria</taxon>
        <taxon>Bacillati</taxon>
        <taxon>Cyanobacteriota</taxon>
        <taxon>Cyanophyceae</taxon>
        <taxon>Oscillatoriophycideae</taxon>
        <taxon>Chroococcales</taxon>
        <taxon>Geminocystaceae</taxon>
        <taxon>Cyanobacterium</taxon>
    </lineage>
</organism>
<dbReference type="PROSITE" id="PS51257">
    <property type="entry name" value="PROKAR_LIPOPROTEIN"/>
    <property type="match status" value="1"/>
</dbReference>
<keyword evidence="7" id="KW-0998">Cell outer membrane</keyword>
<accession>A0A844GU79</accession>
<dbReference type="GO" id="GO:0015288">
    <property type="term" value="F:porin activity"/>
    <property type="evidence" value="ECO:0007669"/>
    <property type="project" value="TreeGrafter"/>
</dbReference>
<evidence type="ECO:0000256" key="2">
    <source>
        <dbReference type="ARBA" id="ARBA00007613"/>
    </source>
</evidence>
<dbReference type="EMBL" id="WMIA01000010">
    <property type="protein sequence ID" value="MTF39113.1"/>
    <property type="molecule type" value="Genomic_DNA"/>
</dbReference>
<feature type="region of interest" description="Disordered" evidence="9">
    <location>
        <begin position="27"/>
        <end position="56"/>
    </location>
</feature>
<keyword evidence="3" id="KW-0813">Transport</keyword>
<evidence type="ECO:0000256" key="8">
    <source>
        <dbReference type="SAM" id="Coils"/>
    </source>
</evidence>
<reference evidence="11 12" key="1">
    <citation type="submission" date="2019-11" db="EMBL/GenBank/DDBJ databases">
        <title>Isolation of a new High Light Tolerant Cyanobacteria.</title>
        <authorList>
            <person name="Dobson Z."/>
            <person name="Vaughn N."/>
            <person name="Vaughn M."/>
            <person name="Fromme P."/>
            <person name="Mazor Y."/>
        </authorList>
    </citation>
    <scope>NUCLEOTIDE SEQUENCE [LARGE SCALE GENOMIC DNA]</scope>
    <source>
        <strain evidence="11 12">0216</strain>
    </source>
</reference>
<proteinExistence type="inferred from homology"/>
<feature type="coiled-coil region" evidence="8">
    <location>
        <begin position="194"/>
        <end position="259"/>
    </location>
</feature>
<dbReference type="PANTHER" id="PTHR30026:SF21">
    <property type="entry name" value="SLR1270 PROTEIN"/>
    <property type="match status" value="1"/>
</dbReference>
<sequence>MYSKKRSSLLLTTYLLLSCVTPSQAQDVETNTSPQNPSSAQVQSTDKFNSSGNPLLFPTKTQEVEIEEQQPVTLNQAIEIALNNNKDLEVARLQLDRSRDSLNASLATQLPTLNGQLEFNQRGDDSPSPGNEDSIMRDRSLLLGQIELSYNVYDGGRRNANIARSSREVYLNQLEVERISEDVRFRATNAYYELQNADAQVAIAQAAIEDFSQTLRDAQLLEQAGLGTRFDVLQAEVDLANANQALTRAIAEQRNARRNLAQVLSVGQNVELTAADEIQENGEWPYDLEQSIVMAYKNRAELQQLLVQREINEQDREIALAATRPTVNLFANYNFTNTFTDTFDSTGYANGYNVGARLNWEIFDGGEASARADVETRNIEIDETNFAKQRDEIRLNIETAYNNMIANKENISTTETAVTTAVESLRLARLRFQAGVGTQTDVINAQRSLTEARGNFLQAIIGYNQSLNELQRAVSNLPDNKLFEVR</sequence>
<evidence type="ECO:0000256" key="1">
    <source>
        <dbReference type="ARBA" id="ARBA00004442"/>
    </source>
</evidence>
<dbReference type="Proteomes" id="UP000437131">
    <property type="component" value="Unassembled WGS sequence"/>
</dbReference>
<name>A0A844GU79_9CHRO</name>
<keyword evidence="6" id="KW-0472">Membrane</keyword>
<dbReference type="InterPro" id="IPR028351">
    <property type="entry name" value="CyaE"/>
</dbReference>
<dbReference type="InterPro" id="IPR003423">
    <property type="entry name" value="OMP_efflux"/>
</dbReference>
<evidence type="ECO:0000256" key="4">
    <source>
        <dbReference type="ARBA" id="ARBA00022452"/>
    </source>
</evidence>
<evidence type="ECO:0000256" key="10">
    <source>
        <dbReference type="SAM" id="SignalP"/>
    </source>
</evidence>
<keyword evidence="10" id="KW-0732">Signal</keyword>
<protein>
    <submittedName>
        <fullName evidence="11">TolC family protein</fullName>
    </submittedName>
</protein>
<dbReference type="PANTHER" id="PTHR30026">
    <property type="entry name" value="OUTER MEMBRANE PROTEIN TOLC"/>
    <property type="match status" value="1"/>
</dbReference>
<evidence type="ECO:0000256" key="6">
    <source>
        <dbReference type="ARBA" id="ARBA00023136"/>
    </source>
</evidence>
<evidence type="ECO:0000256" key="9">
    <source>
        <dbReference type="SAM" id="MobiDB-lite"/>
    </source>
</evidence>
<keyword evidence="8" id="KW-0175">Coiled coil</keyword>
<feature type="compositionally biased region" description="Polar residues" evidence="9">
    <location>
        <begin position="27"/>
        <end position="53"/>
    </location>
</feature>
<evidence type="ECO:0000313" key="11">
    <source>
        <dbReference type="EMBL" id="MTF39113.1"/>
    </source>
</evidence>
<evidence type="ECO:0000256" key="5">
    <source>
        <dbReference type="ARBA" id="ARBA00022692"/>
    </source>
</evidence>
<dbReference type="SUPFAM" id="SSF56954">
    <property type="entry name" value="Outer membrane efflux proteins (OEP)"/>
    <property type="match status" value="1"/>
</dbReference>
<dbReference type="GO" id="GO:1990281">
    <property type="term" value="C:efflux pump complex"/>
    <property type="evidence" value="ECO:0007669"/>
    <property type="project" value="TreeGrafter"/>
</dbReference>
<dbReference type="AlphaFoldDB" id="A0A844GU79"/>
<dbReference type="PIRSF" id="PIRSF001892">
    <property type="entry name" value="CyaE"/>
    <property type="match status" value="1"/>
</dbReference>
<feature type="signal peptide" evidence="10">
    <location>
        <begin position="1"/>
        <end position="25"/>
    </location>
</feature>
<keyword evidence="4" id="KW-1134">Transmembrane beta strand</keyword>
<keyword evidence="5" id="KW-0812">Transmembrane</keyword>
<comment type="similarity">
    <text evidence="2">Belongs to the outer membrane factor (OMF) (TC 1.B.17) family.</text>
</comment>
<evidence type="ECO:0000256" key="7">
    <source>
        <dbReference type="ARBA" id="ARBA00023237"/>
    </source>
</evidence>
<evidence type="ECO:0000313" key="12">
    <source>
        <dbReference type="Proteomes" id="UP000437131"/>
    </source>
</evidence>